<feature type="transmembrane region" description="Helical" evidence="1">
    <location>
        <begin position="42"/>
        <end position="63"/>
    </location>
</feature>
<keyword evidence="1" id="KW-1133">Transmembrane helix</keyword>
<keyword evidence="1" id="KW-0812">Transmembrane</keyword>
<protein>
    <recommendedName>
        <fullName evidence="4">Immunity protein</fullName>
    </recommendedName>
</protein>
<proteinExistence type="predicted"/>
<dbReference type="Pfam" id="PF15562">
    <property type="entry name" value="Imm17"/>
    <property type="match status" value="1"/>
</dbReference>
<gene>
    <name evidence="2" type="ordered locus">FBFL15_2852</name>
</gene>
<evidence type="ECO:0000313" key="2">
    <source>
        <dbReference type="EMBL" id="CCB70823.1"/>
    </source>
</evidence>
<dbReference type="Proteomes" id="UP000009186">
    <property type="component" value="Chromosome"/>
</dbReference>
<evidence type="ECO:0008006" key="4">
    <source>
        <dbReference type="Google" id="ProtNLM"/>
    </source>
</evidence>
<dbReference type="EMBL" id="FQ859183">
    <property type="protein sequence ID" value="CCB70823.1"/>
    <property type="molecule type" value="Genomic_DNA"/>
</dbReference>
<accession>G2Z5M5</accession>
<name>G2Z5M5_FLABF</name>
<dbReference type="HOGENOM" id="CLU_2806169_0_0_10"/>
<dbReference type="AlphaFoldDB" id="G2Z5M5"/>
<evidence type="ECO:0000256" key="1">
    <source>
        <dbReference type="SAM" id="Phobius"/>
    </source>
</evidence>
<dbReference type="KEGG" id="fbr:FBFL15_2852"/>
<dbReference type="InterPro" id="IPR029087">
    <property type="entry name" value="Imm17"/>
</dbReference>
<keyword evidence="1" id="KW-0472">Membrane</keyword>
<organism evidence="2 3">
    <name type="scientific">Flavobacterium branchiophilum (strain FL-15)</name>
    <dbReference type="NCBI Taxonomy" id="1034807"/>
    <lineage>
        <taxon>Bacteria</taxon>
        <taxon>Pseudomonadati</taxon>
        <taxon>Bacteroidota</taxon>
        <taxon>Flavobacteriia</taxon>
        <taxon>Flavobacteriales</taxon>
        <taxon>Flavobacteriaceae</taxon>
        <taxon>Flavobacterium</taxon>
    </lineage>
</organism>
<reference evidence="2 3" key="1">
    <citation type="journal article" date="2011" name="Appl. Environ. Microbiol.">
        <title>Complete genome sequence of the fish pathogen Flavobacterium branchiophilum.</title>
        <authorList>
            <consortium name="1:IP"/>
            <consortium name="Microbial Evolutionary Genomics,F-75015 Paris"/>
            <consortium name="France 2:CNRS"/>
            <consortium name="URA2171"/>
            <consortium name="F-75015 Paris,France 3:Unite de Virologie et Immunologie Mol."/>
            <consortium name="INRA,78352 Jouy en Josas Cedex"/>
            <consortium name="France. 4:Unite de Mathemathique"/>
            <consortium name="Informatique et Genome,INRA"/>
            <consortium name="78352 Jouy en Josas Cedex"/>
            <consortium name="France. 5:CEA/Genoscope"/>
            <consortium name="Evry"/>
            <consortium name="France"/>
            <person name="Touchon M."/>
            <person name="Barbier P."/>
            <person name="Bernardet J.F."/>
            <person name="Loux V."/>
            <person name="Vacherie B."/>
            <person name="Barbe V."/>
            <person name="Rocha E.P."/>
            <person name="Duchaud E."/>
        </authorList>
    </citation>
    <scope>NUCLEOTIDE SEQUENCE [LARGE SCALE GENOMIC DNA]</scope>
    <source>
        <strain evidence="2 3">FL-15</strain>
    </source>
</reference>
<evidence type="ECO:0000313" key="3">
    <source>
        <dbReference type="Proteomes" id="UP000009186"/>
    </source>
</evidence>
<keyword evidence="3" id="KW-1185">Reference proteome</keyword>
<dbReference type="RefSeq" id="WP_014085275.1">
    <property type="nucleotide sequence ID" value="NC_016001.1"/>
</dbReference>
<sequence length="67" mass="8283">MSLLIFYLFGLYFDWKWTAWYNPNSDSFWRIFLYENYDRKSIRIVYAISVIILMLSLSAAFYLKYIK</sequence>